<evidence type="ECO:0000313" key="2">
    <source>
        <dbReference type="EMBL" id="KAF6134331.1"/>
    </source>
</evidence>
<dbReference type="InterPro" id="IPR024752">
    <property type="entry name" value="Myb/SANT-like_dom"/>
</dbReference>
<dbReference type="Pfam" id="PF12776">
    <property type="entry name" value="Myb_DNA-bind_3"/>
    <property type="match status" value="1"/>
</dbReference>
<dbReference type="EMBL" id="JACGCM010002866">
    <property type="protein sequence ID" value="KAF6134331.1"/>
    <property type="molecule type" value="Genomic_DNA"/>
</dbReference>
<sequence>MLNAQYKVEHWGREGAALTSASWNNIWHKWRHENQIDITIKELKNKWNYLKETYSTWLNLKQLAWDGYDEVIDTFNLTEDRWTEVLQVALKAKRFRVMRLPHKEKVV</sequence>
<name>A0A7J7KVF0_9MAGN</name>
<dbReference type="OrthoDB" id="1910266at2759"/>
<proteinExistence type="predicted"/>
<protein>
    <recommendedName>
        <fullName evidence="1">Myb/SANT-like domain-containing protein</fullName>
    </recommendedName>
</protein>
<keyword evidence="3" id="KW-1185">Reference proteome</keyword>
<accession>A0A7J7KVF0</accession>
<gene>
    <name evidence="2" type="ORF">GIB67_005723</name>
</gene>
<dbReference type="AlphaFoldDB" id="A0A7J7KVF0"/>
<feature type="domain" description="Myb/SANT-like" evidence="1">
    <location>
        <begin position="11"/>
        <end position="84"/>
    </location>
</feature>
<dbReference type="Proteomes" id="UP000541444">
    <property type="component" value="Unassembled WGS sequence"/>
</dbReference>
<evidence type="ECO:0000313" key="3">
    <source>
        <dbReference type="Proteomes" id="UP000541444"/>
    </source>
</evidence>
<reference evidence="2 3" key="1">
    <citation type="journal article" date="2020" name="IScience">
        <title>Genome Sequencing of the Endangered Kingdonia uniflora (Circaeasteraceae, Ranunculales) Reveals Potential Mechanisms of Evolutionary Specialization.</title>
        <authorList>
            <person name="Sun Y."/>
            <person name="Deng T."/>
            <person name="Zhang A."/>
            <person name="Moore M.J."/>
            <person name="Landis J.B."/>
            <person name="Lin N."/>
            <person name="Zhang H."/>
            <person name="Zhang X."/>
            <person name="Huang J."/>
            <person name="Zhang X."/>
            <person name="Sun H."/>
            <person name="Wang H."/>
        </authorList>
    </citation>
    <scope>NUCLEOTIDE SEQUENCE [LARGE SCALE GENOMIC DNA]</scope>
    <source>
        <strain evidence="2">TB1705</strain>
        <tissue evidence="2">Leaf</tissue>
    </source>
</reference>
<comment type="caution">
    <text evidence="2">The sequence shown here is derived from an EMBL/GenBank/DDBJ whole genome shotgun (WGS) entry which is preliminary data.</text>
</comment>
<organism evidence="2 3">
    <name type="scientific">Kingdonia uniflora</name>
    <dbReference type="NCBI Taxonomy" id="39325"/>
    <lineage>
        <taxon>Eukaryota</taxon>
        <taxon>Viridiplantae</taxon>
        <taxon>Streptophyta</taxon>
        <taxon>Embryophyta</taxon>
        <taxon>Tracheophyta</taxon>
        <taxon>Spermatophyta</taxon>
        <taxon>Magnoliopsida</taxon>
        <taxon>Ranunculales</taxon>
        <taxon>Circaeasteraceae</taxon>
        <taxon>Kingdonia</taxon>
    </lineage>
</organism>
<evidence type="ECO:0000259" key="1">
    <source>
        <dbReference type="Pfam" id="PF12776"/>
    </source>
</evidence>